<sequence>MLTRRLALCAALIPLFASTTASAWGNETVRGSGNVVTQTRAITGFDAISTRGGIDVLVRQSGKESVEVQTDDNLQSVLETQVVSGAKGRTLEISFKKGYSVSNHSKTLVTVDVIQLRALSIAGSGDVRAESINSPQLNLAIAGAGDMRLGKLSCDEIKISVAGSGDVVASGKTQKLSISIAGSGDVKTEGLAADDVSVSIAGSGDAVVAAKQNLTVKVAGSGDVKYVGNPANIKSSIMGSGSVNKL</sequence>
<accession>A0A4R6QGZ9</accession>
<evidence type="ECO:0000313" key="4">
    <source>
        <dbReference type="Proteomes" id="UP000295361"/>
    </source>
</evidence>
<evidence type="ECO:0000256" key="1">
    <source>
        <dbReference type="SAM" id="SignalP"/>
    </source>
</evidence>
<name>A0A4R6QGZ9_9BURK</name>
<dbReference type="RefSeq" id="WP_166652128.1">
    <property type="nucleotide sequence ID" value="NZ_SNXS01000008.1"/>
</dbReference>
<feature type="signal peptide" evidence="1">
    <location>
        <begin position="1"/>
        <end position="23"/>
    </location>
</feature>
<dbReference type="PANTHER" id="PTHR39200">
    <property type="entry name" value="HYPOTHETICAL EXPORTED PROTEIN"/>
    <property type="match status" value="1"/>
</dbReference>
<dbReference type="EMBL" id="SNXS01000008">
    <property type="protein sequence ID" value="TDP62238.1"/>
    <property type="molecule type" value="Genomic_DNA"/>
</dbReference>
<protein>
    <submittedName>
        <fullName evidence="3">Putative autotransporter adhesin-like protein</fullName>
    </submittedName>
</protein>
<evidence type="ECO:0000313" key="3">
    <source>
        <dbReference type="EMBL" id="TDP62238.1"/>
    </source>
</evidence>
<feature type="chain" id="PRO_5020303377" evidence="1">
    <location>
        <begin position="24"/>
        <end position="246"/>
    </location>
</feature>
<feature type="domain" description="Putative auto-transporter adhesin head GIN" evidence="2">
    <location>
        <begin position="45"/>
        <end position="230"/>
    </location>
</feature>
<comment type="caution">
    <text evidence="3">The sequence shown here is derived from an EMBL/GenBank/DDBJ whole genome shotgun (WGS) entry which is preliminary data.</text>
</comment>
<keyword evidence="4" id="KW-1185">Reference proteome</keyword>
<organism evidence="3 4">
    <name type="scientific">Roseateles toxinivorans</name>
    <dbReference type="NCBI Taxonomy" id="270368"/>
    <lineage>
        <taxon>Bacteria</taxon>
        <taxon>Pseudomonadati</taxon>
        <taxon>Pseudomonadota</taxon>
        <taxon>Betaproteobacteria</taxon>
        <taxon>Burkholderiales</taxon>
        <taxon>Sphaerotilaceae</taxon>
        <taxon>Roseateles</taxon>
    </lineage>
</organism>
<dbReference type="AlphaFoldDB" id="A0A4R6QGZ9"/>
<dbReference type="Gene3D" id="2.160.20.120">
    <property type="match status" value="1"/>
</dbReference>
<evidence type="ECO:0000259" key="2">
    <source>
        <dbReference type="Pfam" id="PF10988"/>
    </source>
</evidence>
<dbReference type="Pfam" id="PF10988">
    <property type="entry name" value="DUF2807"/>
    <property type="match status" value="1"/>
</dbReference>
<dbReference type="InParanoid" id="A0A4R6QGZ9"/>
<keyword evidence="1" id="KW-0732">Signal</keyword>
<proteinExistence type="predicted"/>
<dbReference type="Proteomes" id="UP000295361">
    <property type="component" value="Unassembled WGS sequence"/>
</dbReference>
<reference evidence="3 4" key="1">
    <citation type="submission" date="2019-03" db="EMBL/GenBank/DDBJ databases">
        <title>Genomic Encyclopedia of Type Strains, Phase IV (KMG-IV): sequencing the most valuable type-strain genomes for metagenomic binning, comparative biology and taxonomic classification.</title>
        <authorList>
            <person name="Goeker M."/>
        </authorList>
    </citation>
    <scope>NUCLEOTIDE SEQUENCE [LARGE SCALE GENOMIC DNA]</scope>
    <source>
        <strain evidence="3 4">DSM 16998</strain>
    </source>
</reference>
<dbReference type="PANTHER" id="PTHR39200:SF1">
    <property type="entry name" value="AUTO-TRANSPORTER ADHESIN HEAD GIN DOMAIN-CONTAINING PROTEIN-RELATED"/>
    <property type="match status" value="1"/>
</dbReference>
<gene>
    <name evidence="3" type="ORF">DES47_10850</name>
</gene>
<dbReference type="InterPro" id="IPR021255">
    <property type="entry name" value="DUF2807"/>
</dbReference>